<feature type="non-terminal residue" evidence="1">
    <location>
        <position position="158"/>
    </location>
</feature>
<feature type="non-terminal residue" evidence="1">
    <location>
        <position position="1"/>
    </location>
</feature>
<reference evidence="1" key="1">
    <citation type="journal article" date="2021" name="IMA Fungus">
        <title>Genomic characterization of three marine fungi, including Emericellopsis atlantica sp. nov. with signatures of a generalist lifestyle and marine biomass degradation.</title>
        <authorList>
            <person name="Hagestad O.C."/>
            <person name="Hou L."/>
            <person name="Andersen J.H."/>
            <person name="Hansen E.H."/>
            <person name="Altermark B."/>
            <person name="Li C."/>
            <person name="Kuhnert E."/>
            <person name="Cox R.J."/>
            <person name="Crous P.W."/>
            <person name="Spatafora J.W."/>
            <person name="Lail K."/>
            <person name="Amirebrahimi M."/>
            <person name="Lipzen A."/>
            <person name="Pangilinan J."/>
            <person name="Andreopoulos W."/>
            <person name="Hayes R.D."/>
            <person name="Ng V."/>
            <person name="Grigoriev I.V."/>
            <person name="Jackson S.A."/>
            <person name="Sutton T.D.S."/>
            <person name="Dobson A.D.W."/>
            <person name="Rama T."/>
        </authorList>
    </citation>
    <scope>NUCLEOTIDE SEQUENCE</scope>
    <source>
        <strain evidence="1">TRa018bII</strain>
    </source>
</reference>
<dbReference type="AlphaFoldDB" id="A0A9P7YM14"/>
<dbReference type="OrthoDB" id="5420958at2759"/>
<name>A0A9P7YM14_9HELO</name>
<gene>
    <name evidence="1" type="ORF">BJ875DRAFT_357236</name>
</gene>
<sequence length="158" mass="17780">AATGLFPLNLDRVLRRTLKPPTQLNIPSPNEMRGLVGLLDKVLETPITPVSAEAFMSLYNLIKEDTHTLDETGRQRLQRRVQKLTQAGQNTIAYCALLEDERQSLRKINNEAKVRRSTKSVELGKAKVMSFEDIEVARAARSTKDIIKGKGKLGRKRK</sequence>
<organism evidence="1 2">
    <name type="scientific">Amylocarpus encephaloides</name>
    <dbReference type="NCBI Taxonomy" id="45428"/>
    <lineage>
        <taxon>Eukaryota</taxon>
        <taxon>Fungi</taxon>
        <taxon>Dikarya</taxon>
        <taxon>Ascomycota</taxon>
        <taxon>Pezizomycotina</taxon>
        <taxon>Leotiomycetes</taxon>
        <taxon>Helotiales</taxon>
        <taxon>Helotiales incertae sedis</taxon>
        <taxon>Amylocarpus</taxon>
    </lineage>
</organism>
<dbReference type="Proteomes" id="UP000824998">
    <property type="component" value="Unassembled WGS sequence"/>
</dbReference>
<evidence type="ECO:0000313" key="2">
    <source>
        <dbReference type="Proteomes" id="UP000824998"/>
    </source>
</evidence>
<proteinExistence type="predicted"/>
<dbReference type="EMBL" id="MU251419">
    <property type="protein sequence ID" value="KAG9235946.1"/>
    <property type="molecule type" value="Genomic_DNA"/>
</dbReference>
<keyword evidence="2" id="KW-1185">Reference proteome</keyword>
<comment type="caution">
    <text evidence="1">The sequence shown here is derived from an EMBL/GenBank/DDBJ whole genome shotgun (WGS) entry which is preliminary data.</text>
</comment>
<protein>
    <submittedName>
        <fullName evidence="1">Uncharacterized protein</fullName>
    </submittedName>
</protein>
<accession>A0A9P7YM14</accession>
<evidence type="ECO:0000313" key="1">
    <source>
        <dbReference type="EMBL" id="KAG9235946.1"/>
    </source>
</evidence>